<keyword evidence="3" id="KW-1185">Reference proteome</keyword>
<name>A0ABY2IWJ8_9MICO</name>
<feature type="domain" description="N-acetyltransferase" evidence="1">
    <location>
        <begin position="7"/>
        <end position="141"/>
    </location>
</feature>
<dbReference type="RefSeq" id="WP_134433168.1">
    <property type="nucleotide sequence ID" value="NZ_SOGQ01000090.1"/>
</dbReference>
<evidence type="ECO:0000313" key="3">
    <source>
        <dbReference type="Proteomes" id="UP000297853"/>
    </source>
</evidence>
<dbReference type="CDD" id="cd04301">
    <property type="entry name" value="NAT_SF"/>
    <property type="match status" value="1"/>
</dbReference>
<reference evidence="2 3" key="1">
    <citation type="submission" date="2019-03" db="EMBL/GenBank/DDBJ databases">
        <title>Genomics of glacier-inhabiting Cryobacterium strains.</title>
        <authorList>
            <person name="Liu Q."/>
            <person name="Xin Y.-H."/>
        </authorList>
    </citation>
    <scope>NUCLEOTIDE SEQUENCE [LARGE SCALE GENOMIC DNA]</scope>
    <source>
        <strain evidence="2 3">TMT1-23-1</strain>
    </source>
</reference>
<dbReference type="PROSITE" id="PS51186">
    <property type="entry name" value="GNAT"/>
    <property type="match status" value="1"/>
</dbReference>
<dbReference type="PANTHER" id="PTHR43233:SF1">
    <property type="entry name" value="FAMILY N-ACETYLTRANSFERASE, PUTATIVE (AFU_ORTHOLOGUE AFUA_6G03350)-RELATED"/>
    <property type="match status" value="1"/>
</dbReference>
<evidence type="ECO:0000259" key="1">
    <source>
        <dbReference type="PROSITE" id="PS51186"/>
    </source>
</evidence>
<dbReference type="Proteomes" id="UP000297853">
    <property type="component" value="Unassembled WGS sequence"/>
</dbReference>
<dbReference type="InterPro" id="IPR053144">
    <property type="entry name" value="Acetyltransferase_Butenolide"/>
</dbReference>
<dbReference type="SUPFAM" id="SSF55729">
    <property type="entry name" value="Acyl-CoA N-acyltransferases (Nat)"/>
    <property type="match status" value="1"/>
</dbReference>
<comment type="caution">
    <text evidence="2">The sequence shown here is derived from an EMBL/GenBank/DDBJ whole genome shotgun (WGS) entry which is preliminary data.</text>
</comment>
<dbReference type="PANTHER" id="PTHR43233">
    <property type="entry name" value="FAMILY N-ACETYLTRANSFERASE, PUTATIVE (AFU_ORTHOLOGUE AFUA_6G03350)-RELATED"/>
    <property type="match status" value="1"/>
</dbReference>
<dbReference type="InterPro" id="IPR016181">
    <property type="entry name" value="Acyl_CoA_acyltransferase"/>
</dbReference>
<organism evidence="2 3">
    <name type="scientific">Cryobacterium sinapicolor</name>
    <dbReference type="NCBI Taxonomy" id="1259236"/>
    <lineage>
        <taxon>Bacteria</taxon>
        <taxon>Bacillati</taxon>
        <taxon>Actinomycetota</taxon>
        <taxon>Actinomycetes</taxon>
        <taxon>Micrococcales</taxon>
        <taxon>Microbacteriaceae</taxon>
        <taxon>Cryobacterium</taxon>
    </lineage>
</organism>
<dbReference type="InterPro" id="IPR000182">
    <property type="entry name" value="GNAT_dom"/>
</dbReference>
<dbReference type="EMBL" id="SOGQ01000090">
    <property type="protein sequence ID" value="TFC93962.1"/>
    <property type="molecule type" value="Genomic_DNA"/>
</dbReference>
<dbReference type="Pfam" id="PF13673">
    <property type="entry name" value="Acetyltransf_10"/>
    <property type="match status" value="1"/>
</dbReference>
<dbReference type="Gene3D" id="3.40.630.30">
    <property type="match status" value="1"/>
</dbReference>
<proteinExistence type="predicted"/>
<gene>
    <name evidence="2" type="ORF">E3T28_16025</name>
</gene>
<protein>
    <submittedName>
        <fullName evidence="2">N-acetyltransferase</fullName>
    </submittedName>
</protein>
<evidence type="ECO:0000313" key="2">
    <source>
        <dbReference type="EMBL" id="TFC93962.1"/>
    </source>
</evidence>
<accession>A0ABY2IWJ8</accession>
<sequence>MPPFAFSESKQFVGTDRVGLYANVGWSAYARDPDSLLRAVEQSSYVVSARNSSGTLVGLARAISDDVSICYLQDILVSSDQQRSGIGRALVERVLERYVRVRQKVLLTDDGPGQRAFSESIGFIEGHDFGPTPLRALVQIGS</sequence>